<evidence type="ECO:0000313" key="1">
    <source>
        <dbReference type="EMBL" id="MBD3931729.1"/>
    </source>
</evidence>
<reference evidence="1" key="1">
    <citation type="submission" date="2020-09" db="EMBL/GenBank/DDBJ databases">
        <title>Secondary metabolite and genome analysis of marine Streptomyces chumphonensis KK1-2T.</title>
        <authorList>
            <person name="Phongsopitanun W."/>
            <person name="Kanchanasin P."/>
            <person name="Pittayakhajonwut P."/>
            <person name="Suwanborirux K."/>
            <person name="Tanasupawat S."/>
        </authorList>
    </citation>
    <scope>NUCLEOTIDE SEQUENCE</scope>
    <source>
        <strain evidence="1">KK1-2</strain>
    </source>
</reference>
<dbReference type="AlphaFoldDB" id="A0A927EZY8"/>
<sequence length="198" mass="21142">MVALAARLRALPASCGAVRLVAVDGHAGSGKSTLARSLAAALGDAPVLHLDDLASHASFFGWTARLADDVLTPFAHGATARPAAYDWERRAWGRRLALPPAPVVLLEGVGAGRRAVRPALAAVVWLDVDREIAWERGRRRDGPGLAAFWDAWTAAERAHFAADPTRPYADLLVRQVPRGYAALPGARASRLHDGRDPE</sequence>
<comment type="caution">
    <text evidence="1">The sequence shown here is derived from an EMBL/GenBank/DDBJ whole genome shotgun (WGS) entry which is preliminary data.</text>
</comment>
<evidence type="ECO:0000313" key="2">
    <source>
        <dbReference type="Proteomes" id="UP000632289"/>
    </source>
</evidence>
<dbReference type="Proteomes" id="UP000632289">
    <property type="component" value="Unassembled WGS sequence"/>
</dbReference>
<dbReference type="EMBL" id="JACXYU010000003">
    <property type="protein sequence ID" value="MBD3931729.1"/>
    <property type="molecule type" value="Genomic_DNA"/>
</dbReference>
<gene>
    <name evidence="1" type="ORF">IF129_09170</name>
</gene>
<proteinExistence type="predicted"/>
<protein>
    <recommendedName>
        <fullName evidence="3">Uridine kinase</fullName>
    </recommendedName>
</protein>
<organism evidence="1 2">
    <name type="scientific">Streptomyces chumphonensis</name>
    <dbReference type="NCBI Taxonomy" id="1214925"/>
    <lineage>
        <taxon>Bacteria</taxon>
        <taxon>Bacillati</taxon>
        <taxon>Actinomycetota</taxon>
        <taxon>Actinomycetes</taxon>
        <taxon>Kitasatosporales</taxon>
        <taxon>Streptomycetaceae</taxon>
        <taxon>Streptomyces</taxon>
    </lineage>
</organism>
<accession>A0A927EZY8</accession>
<dbReference type="Gene3D" id="3.40.50.300">
    <property type="entry name" value="P-loop containing nucleotide triphosphate hydrolases"/>
    <property type="match status" value="1"/>
</dbReference>
<keyword evidence="2" id="KW-1185">Reference proteome</keyword>
<evidence type="ECO:0008006" key="3">
    <source>
        <dbReference type="Google" id="ProtNLM"/>
    </source>
</evidence>
<dbReference type="SUPFAM" id="SSF52540">
    <property type="entry name" value="P-loop containing nucleoside triphosphate hydrolases"/>
    <property type="match status" value="1"/>
</dbReference>
<dbReference type="InterPro" id="IPR027417">
    <property type="entry name" value="P-loop_NTPase"/>
</dbReference>
<name>A0A927EZY8_9ACTN</name>